<name>A0A8P4GDF5_DICLA</name>
<proteinExistence type="predicted"/>
<protein>
    <submittedName>
        <fullName evidence="2">Uncharacterized protein</fullName>
    </submittedName>
</protein>
<sequence>GLIYYRPRPCHLSGREMKGEVEKETKGKKQGNKGLADSSVNSPRMAALIDS</sequence>
<feature type="region of interest" description="Disordered" evidence="1">
    <location>
        <begin position="14"/>
        <end position="51"/>
    </location>
</feature>
<dbReference type="AlphaFoldDB" id="A0A8P4GDF5"/>
<evidence type="ECO:0000313" key="3">
    <source>
        <dbReference type="Proteomes" id="UP000694389"/>
    </source>
</evidence>
<keyword evidence="3" id="KW-1185">Reference proteome</keyword>
<dbReference type="Proteomes" id="UP000694389">
    <property type="component" value="Unassembled WGS sequence"/>
</dbReference>
<evidence type="ECO:0000256" key="1">
    <source>
        <dbReference type="SAM" id="MobiDB-lite"/>
    </source>
</evidence>
<dbReference type="Ensembl" id="ENSDLAT00005085878.1">
    <property type="protein sequence ID" value="ENSDLAP00005074013.1"/>
    <property type="gene ID" value="ENSDLAG00005031072.1"/>
</dbReference>
<organism evidence="2 3">
    <name type="scientific">Dicentrarchus labrax</name>
    <name type="common">European seabass</name>
    <name type="synonym">Morone labrax</name>
    <dbReference type="NCBI Taxonomy" id="13489"/>
    <lineage>
        <taxon>Eukaryota</taxon>
        <taxon>Metazoa</taxon>
        <taxon>Chordata</taxon>
        <taxon>Craniata</taxon>
        <taxon>Vertebrata</taxon>
        <taxon>Euteleostomi</taxon>
        <taxon>Actinopterygii</taxon>
        <taxon>Neopterygii</taxon>
        <taxon>Teleostei</taxon>
        <taxon>Neoteleostei</taxon>
        <taxon>Acanthomorphata</taxon>
        <taxon>Eupercaria</taxon>
        <taxon>Moronidae</taxon>
        <taxon>Dicentrarchus</taxon>
    </lineage>
</organism>
<accession>A0A8P4GDF5</accession>
<reference evidence="2" key="1">
    <citation type="submission" date="2025-08" db="UniProtKB">
        <authorList>
            <consortium name="Ensembl"/>
        </authorList>
    </citation>
    <scope>IDENTIFICATION</scope>
</reference>
<feature type="compositionally biased region" description="Basic and acidic residues" evidence="1">
    <location>
        <begin position="14"/>
        <end position="27"/>
    </location>
</feature>
<reference evidence="2" key="2">
    <citation type="submission" date="2025-09" db="UniProtKB">
        <authorList>
            <consortium name="Ensembl"/>
        </authorList>
    </citation>
    <scope>IDENTIFICATION</scope>
</reference>
<evidence type="ECO:0000313" key="2">
    <source>
        <dbReference type="Ensembl" id="ENSDLAP00005074013.1"/>
    </source>
</evidence>